<evidence type="ECO:0000313" key="2">
    <source>
        <dbReference type="EMBL" id="CAI3993045.1"/>
    </source>
</evidence>
<accession>A0A9P1CK33</accession>
<evidence type="ECO:0000256" key="1">
    <source>
        <dbReference type="SAM" id="MobiDB-lite"/>
    </source>
</evidence>
<dbReference type="EMBL" id="CAMXCT030001784">
    <property type="protein sequence ID" value="CAL4780357.1"/>
    <property type="molecule type" value="Genomic_DNA"/>
</dbReference>
<keyword evidence="4" id="KW-1185">Reference proteome</keyword>
<comment type="caution">
    <text evidence="2">The sequence shown here is derived from an EMBL/GenBank/DDBJ whole genome shotgun (WGS) entry which is preliminary data.</text>
</comment>
<feature type="region of interest" description="Disordered" evidence="1">
    <location>
        <begin position="1"/>
        <end position="103"/>
    </location>
</feature>
<name>A0A9P1CK33_9DINO</name>
<dbReference type="EMBL" id="CAMXCT020001784">
    <property type="protein sequence ID" value="CAL1146420.1"/>
    <property type="molecule type" value="Genomic_DNA"/>
</dbReference>
<feature type="compositionally biased region" description="Basic and acidic residues" evidence="1">
    <location>
        <begin position="64"/>
        <end position="76"/>
    </location>
</feature>
<feature type="compositionally biased region" description="Basic and acidic residues" evidence="1">
    <location>
        <begin position="94"/>
        <end position="103"/>
    </location>
</feature>
<protein>
    <submittedName>
        <fullName evidence="2">Uncharacterized protein</fullName>
    </submittedName>
</protein>
<dbReference type="Proteomes" id="UP001152797">
    <property type="component" value="Unassembled WGS sequence"/>
</dbReference>
<gene>
    <name evidence="2" type="ORF">C1SCF055_LOCUS19827</name>
</gene>
<feature type="compositionally biased region" description="Basic residues" evidence="1">
    <location>
        <begin position="42"/>
        <end position="51"/>
    </location>
</feature>
<reference evidence="2" key="1">
    <citation type="submission" date="2022-10" db="EMBL/GenBank/DDBJ databases">
        <authorList>
            <person name="Chen Y."/>
            <person name="Dougan E. K."/>
            <person name="Chan C."/>
            <person name="Rhodes N."/>
            <person name="Thang M."/>
        </authorList>
    </citation>
    <scope>NUCLEOTIDE SEQUENCE</scope>
</reference>
<dbReference type="AlphaFoldDB" id="A0A9P1CK33"/>
<dbReference type="EMBL" id="CAMXCT010001784">
    <property type="protein sequence ID" value="CAI3993045.1"/>
    <property type="molecule type" value="Genomic_DNA"/>
</dbReference>
<evidence type="ECO:0000313" key="4">
    <source>
        <dbReference type="Proteomes" id="UP001152797"/>
    </source>
</evidence>
<proteinExistence type="predicted"/>
<evidence type="ECO:0000313" key="3">
    <source>
        <dbReference type="EMBL" id="CAL4780357.1"/>
    </source>
</evidence>
<sequence>MLHLTDSHVKFRQRLGVDPEPSSSDCEEEEEEEKEPEEKEPRKKKKKHRTRRQENESRPGSASERPRTRPREESKLDSPVGGAEPAKPATGKTEPLRLVETERHERRKTLHLLDRRKRSQSLQWMRLSNLQITTKPKGLLTTVDCHQKMTVKSLTSGIDVMTHGKGTVRTKTAMRKSKLRTRKARAIAAGGNPVTV</sequence>
<organism evidence="2">
    <name type="scientific">Cladocopium goreaui</name>
    <dbReference type="NCBI Taxonomy" id="2562237"/>
    <lineage>
        <taxon>Eukaryota</taxon>
        <taxon>Sar</taxon>
        <taxon>Alveolata</taxon>
        <taxon>Dinophyceae</taxon>
        <taxon>Suessiales</taxon>
        <taxon>Symbiodiniaceae</taxon>
        <taxon>Cladocopium</taxon>
    </lineage>
</organism>
<feature type="compositionally biased region" description="Acidic residues" evidence="1">
    <location>
        <begin position="25"/>
        <end position="35"/>
    </location>
</feature>
<reference evidence="3 4" key="2">
    <citation type="submission" date="2024-05" db="EMBL/GenBank/DDBJ databases">
        <authorList>
            <person name="Chen Y."/>
            <person name="Shah S."/>
            <person name="Dougan E. K."/>
            <person name="Thang M."/>
            <person name="Chan C."/>
        </authorList>
    </citation>
    <scope>NUCLEOTIDE SEQUENCE [LARGE SCALE GENOMIC DNA]</scope>
</reference>